<keyword evidence="4" id="KW-1185">Reference proteome</keyword>
<reference evidence="3" key="1">
    <citation type="submission" date="2022-10" db="EMBL/GenBank/DDBJ databases">
        <title>Whole-Genome Sequencing of Brachybacterium huguangmaarense BRM-3, Isolated from Betula schmidtii.</title>
        <authorList>
            <person name="Haam D."/>
        </authorList>
    </citation>
    <scope>NUCLEOTIDE SEQUENCE</scope>
    <source>
        <strain evidence="3">BRM-3</strain>
    </source>
</reference>
<dbReference type="Pfam" id="PF03779">
    <property type="entry name" value="SPW"/>
    <property type="match status" value="1"/>
</dbReference>
<proteinExistence type="predicted"/>
<evidence type="ECO:0000256" key="1">
    <source>
        <dbReference type="SAM" id="Phobius"/>
    </source>
</evidence>
<dbReference type="RefSeq" id="WP_263594866.1">
    <property type="nucleotide sequence ID" value="NZ_CP107020.1"/>
</dbReference>
<gene>
    <name evidence="3" type="ORF">BRM3_04335</name>
</gene>
<evidence type="ECO:0000313" key="3">
    <source>
        <dbReference type="EMBL" id="UYG17658.1"/>
    </source>
</evidence>
<feature type="transmembrane region" description="Helical" evidence="1">
    <location>
        <begin position="34"/>
        <end position="57"/>
    </location>
</feature>
<dbReference type="Proteomes" id="UP001164305">
    <property type="component" value="Chromosome"/>
</dbReference>
<name>A0ABY6G361_9MICO</name>
<feature type="domain" description="SPW repeat-containing integral membrane" evidence="2">
    <location>
        <begin position="38"/>
        <end position="84"/>
    </location>
</feature>
<dbReference type="EMBL" id="CP107020">
    <property type="protein sequence ID" value="UYG17658.1"/>
    <property type="molecule type" value="Genomic_DNA"/>
</dbReference>
<keyword evidence="1" id="KW-0472">Membrane</keyword>
<dbReference type="InterPro" id="IPR005530">
    <property type="entry name" value="SPW"/>
</dbReference>
<protein>
    <submittedName>
        <fullName evidence="3">SPW repeat protein</fullName>
    </submittedName>
</protein>
<organism evidence="3 4">
    <name type="scientific">Brachybacterium huguangmaarense</name>
    <dbReference type="NCBI Taxonomy" id="1652028"/>
    <lineage>
        <taxon>Bacteria</taxon>
        <taxon>Bacillati</taxon>
        <taxon>Actinomycetota</taxon>
        <taxon>Actinomycetes</taxon>
        <taxon>Micrococcales</taxon>
        <taxon>Dermabacteraceae</taxon>
        <taxon>Brachybacterium</taxon>
    </lineage>
</organism>
<evidence type="ECO:0000313" key="4">
    <source>
        <dbReference type="Proteomes" id="UP001164305"/>
    </source>
</evidence>
<keyword evidence="1" id="KW-1133">Transmembrane helix</keyword>
<accession>A0ABY6G361</accession>
<sequence>MTETSQTTDAAVQTAPAPAVPQPLNTLDKVGMGILTLLTLSGLWMIVAPFLVGYQARTSDWAAGTTNDVVVGITLVVLSLVALVVLFGGALGELARNARRRMSVQA</sequence>
<evidence type="ECO:0000259" key="2">
    <source>
        <dbReference type="Pfam" id="PF03779"/>
    </source>
</evidence>
<keyword evidence="1" id="KW-0812">Transmembrane</keyword>
<feature type="transmembrane region" description="Helical" evidence="1">
    <location>
        <begin position="69"/>
        <end position="92"/>
    </location>
</feature>